<evidence type="ECO:0000313" key="1">
    <source>
        <dbReference type="Proteomes" id="UP000095282"/>
    </source>
</evidence>
<evidence type="ECO:0000313" key="2">
    <source>
        <dbReference type="WBParaSite" id="Csp11.Scaffold630.g16698.t1"/>
    </source>
</evidence>
<reference evidence="2" key="1">
    <citation type="submission" date="2016-11" db="UniProtKB">
        <authorList>
            <consortium name="WormBaseParasite"/>
        </authorList>
    </citation>
    <scope>IDENTIFICATION</scope>
</reference>
<dbReference type="STRING" id="1561998.A0A1I7UJW2"/>
<sequence>MAYVESFYLEPENLAPVENTQTEEIIQQEPESDVTIKASPVSDYCGFESDEIPPIYRAQLRAAQKSKILAAENAEKSMYAYATETENKQRMKQDNIEPDDSHFAKYYVPGFSPPSNDSGEILKRSDFSLPKHHGVEATENVFNVAGKHEASQYIPMEHEDVQILNTPRKSEMESLISYTADGGSQFETMSSTIGTSSCVTATLGPAFGCLPSSRSGGRLSEDKYKGLSAFRPVTKYVESQYADVQLN</sequence>
<dbReference type="eggNOG" id="ENOG502RA6N">
    <property type="taxonomic scope" value="Eukaryota"/>
</dbReference>
<accession>A0A1I7UJW2</accession>
<name>A0A1I7UJW2_9PELO</name>
<protein>
    <submittedName>
        <fullName evidence="2">ZM domain-containing protein</fullName>
    </submittedName>
</protein>
<organism evidence="1 2">
    <name type="scientific">Caenorhabditis tropicalis</name>
    <dbReference type="NCBI Taxonomy" id="1561998"/>
    <lineage>
        <taxon>Eukaryota</taxon>
        <taxon>Metazoa</taxon>
        <taxon>Ecdysozoa</taxon>
        <taxon>Nematoda</taxon>
        <taxon>Chromadorea</taxon>
        <taxon>Rhabditida</taxon>
        <taxon>Rhabditina</taxon>
        <taxon>Rhabditomorpha</taxon>
        <taxon>Rhabditoidea</taxon>
        <taxon>Rhabditidae</taxon>
        <taxon>Peloderinae</taxon>
        <taxon>Caenorhabditis</taxon>
    </lineage>
</organism>
<dbReference type="AlphaFoldDB" id="A0A1I7UJW2"/>
<dbReference type="WBParaSite" id="Csp11.Scaffold630.g16698.t1">
    <property type="protein sequence ID" value="Csp11.Scaffold630.g16698.t1"/>
    <property type="gene ID" value="Csp11.Scaffold630.g16698"/>
</dbReference>
<dbReference type="Proteomes" id="UP000095282">
    <property type="component" value="Unplaced"/>
</dbReference>
<keyword evidence="1" id="KW-1185">Reference proteome</keyword>
<proteinExistence type="predicted"/>